<dbReference type="KEGG" id="sre:PTSG_10062"/>
<organism evidence="4">
    <name type="scientific">Salpingoeca rosetta (strain ATCC 50818 / BSB-021)</name>
    <dbReference type="NCBI Taxonomy" id="946362"/>
    <lineage>
        <taxon>Eukaryota</taxon>
        <taxon>Choanoflagellata</taxon>
        <taxon>Craspedida</taxon>
        <taxon>Salpingoecidae</taxon>
        <taxon>Salpingoeca</taxon>
    </lineage>
</organism>
<evidence type="ECO:0000256" key="1">
    <source>
        <dbReference type="ARBA" id="ARBA00022737"/>
    </source>
</evidence>
<evidence type="ECO:0000256" key="2">
    <source>
        <dbReference type="SAM" id="MobiDB-lite"/>
    </source>
</evidence>
<feature type="compositionally biased region" description="Basic and acidic residues" evidence="2">
    <location>
        <begin position="1"/>
        <end position="10"/>
    </location>
</feature>
<evidence type="ECO:0000313" key="4">
    <source>
        <dbReference type="Proteomes" id="UP000007799"/>
    </source>
</evidence>
<dbReference type="Proteomes" id="UP000007799">
    <property type="component" value="Unassembled WGS sequence"/>
</dbReference>
<name>F2UPD8_SALR5</name>
<dbReference type="EMBL" id="GL832986">
    <property type="protein sequence ID" value="EGD79493.1"/>
    <property type="molecule type" value="Genomic_DNA"/>
</dbReference>
<dbReference type="InParanoid" id="F2UPD8"/>
<dbReference type="Pfam" id="PF02493">
    <property type="entry name" value="MORN"/>
    <property type="match status" value="3"/>
</dbReference>
<proteinExistence type="predicted"/>
<dbReference type="AlphaFoldDB" id="F2UPD8"/>
<dbReference type="GeneID" id="16069516"/>
<keyword evidence="1" id="KW-0677">Repeat</keyword>
<dbReference type="RefSeq" id="XP_004988974.1">
    <property type="nucleotide sequence ID" value="XM_004988917.1"/>
</dbReference>
<gene>
    <name evidence="3" type="ORF">PTSG_10062</name>
</gene>
<protein>
    <submittedName>
        <fullName evidence="3">Uncharacterized protein</fullName>
    </submittedName>
</protein>
<reference evidence="3" key="1">
    <citation type="submission" date="2009-08" db="EMBL/GenBank/DDBJ databases">
        <title>Annotation of Salpingoeca rosetta.</title>
        <authorList>
            <consortium name="The Broad Institute Genome Sequencing Platform"/>
            <person name="Russ C."/>
            <person name="Cuomo C."/>
            <person name="Burger G."/>
            <person name="Gray M.W."/>
            <person name="Holland P.W.H."/>
            <person name="King N."/>
            <person name="Lang F.B.F."/>
            <person name="Roger A.J."/>
            <person name="Ruiz-Trillo I."/>
            <person name="Young S.K."/>
            <person name="Zeng Q."/>
            <person name="Gargeya S."/>
            <person name="Alvarado L."/>
            <person name="Berlin A."/>
            <person name="Chapman S.B."/>
            <person name="Chen Z."/>
            <person name="Freedman E."/>
            <person name="Gellesch M."/>
            <person name="Goldberg J."/>
            <person name="Griggs A."/>
            <person name="Gujja S."/>
            <person name="Heilman E."/>
            <person name="Heiman D."/>
            <person name="Howarth C."/>
            <person name="Mehta T."/>
            <person name="Neiman D."/>
            <person name="Pearson M."/>
            <person name="Roberts A."/>
            <person name="Saif S."/>
            <person name="Shea T."/>
            <person name="Shenoy N."/>
            <person name="Sisk P."/>
            <person name="Stolte C."/>
            <person name="Sykes S."/>
            <person name="White J."/>
            <person name="Yandava C."/>
            <person name="Haas B."/>
            <person name="Nusbaum C."/>
            <person name="Birren B."/>
        </authorList>
    </citation>
    <scope>NUCLEOTIDE SEQUENCE [LARGE SCALE GENOMIC DNA]</scope>
    <source>
        <strain evidence="3">ATCC 50818</strain>
    </source>
</reference>
<dbReference type="InterPro" id="IPR003409">
    <property type="entry name" value="MORN"/>
</dbReference>
<dbReference type="OrthoDB" id="437960at2759"/>
<accession>F2UPD8</accession>
<sequence>MADKSEEHHHGPPAGDDWGDDQSARLRDAGYKIVRFGGPGIIYVGQVDYDDKPDGTGFMFLPNGDIHQCEFRNGRADGKGIYMTSKGTEMAGEWRMNMRVGEFKIVDGKGVHWLERYNDEGKKTARKKVINASV</sequence>
<dbReference type="Gene3D" id="2.20.110.10">
    <property type="entry name" value="Histone H3 K4-specific methyltransferase SET7/9 N-terminal domain"/>
    <property type="match status" value="1"/>
</dbReference>
<evidence type="ECO:0000313" key="3">
    <source>
        <dbReference type="EMBL" id="EGD79493.1"/>
    </source>
</evidence>
<feature type="region of interest" description="Disordered" evidence="2">
    <location>
        <begin position="1"/>
        <end position="22"/>
    </location>
</feature>
<dbReference type="SUPFAM" id="SSF82185">
    <property type="entry name" value="Histone H3 K4-specific methyltransferase SET7/9 N-terminal domain"/>
    <property type="match status" value="1"/>
</dbReference>
<keyword evidence="4" id="KW-1185">Reference proteome</keyword>